<accession>A0A2G2V4N4</accession>
<comment type="caution">
    <text evidence="2">The sequence shown here is derived from an EMBL/GenBank/DDBJ whole genome shotgun (WGS) entry which is preliminary data.</text>
</comment>
<evidence type="ECO:0000313" key="2">
    <source>
        <dbReference type="EMBL" id="PHT27907.1"/>
    </source>
</evidence>
<evidence type="ECO:0000313" key="3">
    <source>
        <dbReference type="Proteomes" id="UP000224567"/>
    </source>
</evidence>
<reference evidence="2 3" key="1">
    <citation type="journal article" date="2017" name="Genome Biol.">
        <title>New reference genome sequences of hot pepper reveal the massive evolution of plant disease-resistance genes by retroduplication.</title>
        <authorList>
            <person name="Kim S."/>
            <person name="Park J."/>
            <person name="Yeom S.I."/>
            <person name="Kim Y.M."/>
            <person name="Seo E."/>
            <person name="Kim K.T."/>
            <person name="Kim M.S."/>
            <person name="Lee J.M."/>
            <person name="Cheong K."/>
            <person name="Shin H.S."/>
            <person name="Kim S.B."/>
            <person name="Han K."/>
            <person name="Lee J."/>
            <person name="Park M."/>
            <person name="Lee H.A."/>
            <person name="Lee H.Y."/>
            <person name="Lee Y."/>
            <person name="Oh S."/>
            <person name="Lee J.H."/>
            <person name="Choi E."/>
            <person name="Choi E."/>
            <person name="Lee S.E."/>
            <person name="Jeon J."/>
            <person name="Kim H."/>
            <person name="Choi G."/>
            <person name="Song H."/>
            <person name="Lee J."/>
            <person name="Lee S.C."/>
            <person name="Kwon J.K."/>
            <person name="Lee H.Y."/>
            <person name="Koo N."/>
            <person name="Hong Y."/>
            <person name="Kim R.W."/>
            <person name="Kang W.H."/>
            <person name="Huh J.H."/>
            <person name="Kang B.C."/>
            <person name="Yang T.J."/>
            <person name="Lee Y.H."/>
            <person name="Bennetzen J.L."/>
            <person name="Choi D."/>
        </authorList>
    </citation>
    <scope>NUCLEOTIDE SEQUENCE [LARGE SCALE GENOMIC DNA]</scope>
    <source>
        <strain evidence="3">cv. PBC81</strain>
    </source>
</reference>
<dbReference type="PANTHER" id="PTHR33047:SF42">
    <property type="entry name" value="PROTEIN TAR1"/>
    <property type="match status" value="1"/>
</dbReference>
<dbReference type="PANTHER" id="PTHR33047">
    <property type="entry name" value="PROTEIN TAR1"/>
    <property type="match status" value="1"/>
</dbReference>
<dbReference type="InterPro" id="IPR052997">
    <property type="entry name" value="RRT15-like"/>
</dbReference>
<feature type="compositionally biased region" description="Low complexity" evidence="1">
    <location>
        <begin position="76"/>
        <end position="85"/>
    </location>
</feature>
<dbReference type="EMBL" id="MLFT02000294">
    <property type="protein sequence ID" value="PHT27907.1"/>
    <property type="molecule type" value="Genomic_DNA"/>
</dbReference>
<evidence type="ECO:0000256" key="1">
    <source>
        <dbReference type="SAM" id="MobiDB-lite"/>
    </source>
</evidence>
<protein>
    <submittedName>
        <fullName evidence="2">Uncharacterized protein</fullName>
    </submittedName>
</protein>
<dbReference type="OrthoDB" id="1705459at2759"/>
<feature type="region of interest" description="Disordered" evidence="1">
    <location>
        <begin position="58"/>
        <end position="105"/>
    </location>
</feature>
<proteinExistence type="predicted"/>
<organism evidence="2 3">
    <name type="scientific">Capsicum baccatum</name>
    <name type="common">Peruvian pepper</name>
    <dbReference type="NCBI Taxonomy" id="33114"/>
    <lineage>
        <taxon>Eukaryota</taxon>
        <taxon>Viridiplantae</taxon>
        <taxon>Streptophyta</taxon>
        <taxon>Embryophyta</taxon>
        <taxon>Tracheophyta</taxon>
        <taxon>Spermatophyta</taxon>
        <taxon>Magnoliopsida</taxon>
        <taxon>eudicotyledons</taxon>
        <taxon>Gunneridae</taxon>
        <taxon>Pentapetalae</taxon>
        <taxon>asterids</taxon>
        <taxon>lamiids</taxon>
        <taxon>Solanales</taxon>
        <taxon>Solanaceae</taxon>
        <taxon>Solanoideae</taxon>
        <taxon>Capsiceae</taxon>
        <taxon>Capsicum</taxon>
    </lineage>
</organism>
<name>A0A2G2V4N4_CAPBA</name>
<dbReference type="AlphaFoldDB" id="A0A2G2V4N4"/>
<dbReference type="Proteomes" id="UP000224567">
    <property type="component" value="Unassembled WGS sequence"/>
</dbReference>
<keyword evidence="3" id="KW-1185">Reference proteome</keyword>
<feature type="region of interest" description="Disordered" evidence="1">
    <location>
        <begin position="222"/>
        <end position="244"/>
    </location>
</feature>
<reference evidence="3" key="2">
    <citation type="journal article" date="2017" name="J. Anim. Genet.">
        <title>Multiple reference genome sequences of hot pepper reveal the massive evolution of plant disease resistance genes by retroduplication.</title>
        <authorList>
            <person name="Kim S."/>
            <person name="Park J."/>
            <person name="Yeom S.-I."/>
            <person name="Kim Y.-M."/>
            <person name="Seo E."/>
            <person name="Kim K.-T."/>
            <person name="Kim M.-S."/>
            <person name="Lee J.M."/>
            <person name="Cheong K."/>
            <person name="Shin H.-S."/>
            <person name="Kim S.-B."/>
            <person name="Han K."/>
            <person name="Lee J."/>
            <person name="Park M."/>
            <person name="Lee H.-A."/>
            <person name="Lee H.-Y."/>
            <person name="Lee Y."/>
            <person name="Oh S."/>
            <person name="Lee J.H."/>
            <person name="Choi E."/>
            <person name="Choi E."/>
            <person name="Lee S.E."/>
            <person name="Jeon J."/>
            <person name="Kim H."/>
            <person name="Choi G."/>
            <person name="Song H."/>
            <person name="Lee J."/>
            <person name="Lee S.-C."/>
            <person name="Kwon J.-K."/>
            <person name="Lee H.-Y."/>
            <person name="Koo N."/>
            <person name="Hong Y."/>
            <person name="Kim R.W."/>
            <person name="Kang W.-H."/>
            <person name="Huh J.H."/>
            <person name="Kang B.-C."/>
            <person name="Yang T.-J."/>
            <person name="Lee Y.-H."/>
            <person name="Bennetzen J.L."/>
            <person name="Choi D."/>
        </authorList>
    </citation>
    <scope>NUCLEOTIDE SEQUENCE [LARGE SCALE GENOMIC DNA]</scope>
    <source>
        <strain evidence="3">cv. PBC81</strain>
    </source>
</reference>
<sequence length="296" mass="32696">MIGRADIEGSKSNVAMNACLPHASYPCGKFSDTSSFKFRSRIPLVHTSSDLAVRCVGKAPEGTVPSPSPGRHAATRSSHGRSSSSPPIADGFGTGTPMPNPQSQSFSQTYESILTTFLAYIVPSTRGQKRARGTREASIRPAMTARPLIEARCEGAMRCVTPRQTCSRPNGFGCNLRSKTQWFTRFCNSHQLSHFAMFFIDARAEISIVESRFRLQKKHRCPRCTPRTGSEGQDIDSSLDNDPSAGSPMETLLQLLLHVNDKVQWTFHRIIQLVGATGGVYKWQGRSQRELMTHTY</sequence>
<gene>
    <name evidence="2" type="ORF">CQW23_32479</name>
</gene>